<organism evidence="4 5">
    <name type="scientific">Brochothrix thermosphacta</name>
    <name type="common">Microbacterium thermosphactum</name>
    <dbReference type="NCBI Taxonomy" id="2756"/>
    <lineage>
        <taxon>Bacteria</taxon>
        <taxon>Bacillati</taxon>
        <taxon>Bacillota</taxon>
        <taxon>Bacilli</taxon>
        <taxon>Bacillales</taxon>
        <taxon>Listeriaceae</taxon>
        <taxon>Brochothrix</taxon>
    </lineage>
</organism>
<evidence type="ECO:0000259" key="3">
    <source>
        <dbReference type="PROSITE" id="PS50930"/>
    </source>
</evidence>
<keyword evidence="4" id="KW-0238">DNA-binding</keyword>
<dbReference type="InterPro" id="IPR001789">
    <property type="entry name" value="Sig_transdc_resp-reg_receiver"/>
</dbReference>
<reference evidence="4 5" key="1">
    <citation type="submission" date="2017-09" db="EMBL/GenBank/DDBJ databases">
        <title>Complete Genome Sequences of Two Strains of the Meat Spoilage Bacterium Brochothrix thermosphacta Isolated from Ground Chicken.</title>
        <authorList>
            <person name="Paoli G.C."/>
            <person name="Wijey C."/>
            <person name="Chen C.-Y."/>
            <person name="Nguyen L."/>
            <person name="Yan X."/>
            <person name="Irwin P.L."/>
        </authorList>
    </citation>
    <scope>NUCLEOTIDE SEQUENCE [LARGE SCALE GENOMIC DNA]</scope>
    <source>
        <strain evidence="4 5">BI</strain>
    </source>
</reference>
<feature type="domain" description="HTH LytTR-type" evidence="3">
    <location>
        <begin position="127"/>
        <end position="226"/>
    </location>
</feature>
<dbReference type="Proteomes" id="UP000243591">
    <property type="component" value="Chromosome"/>
</dbReference>
<dbReference type="Pfam" id="PF00072">
    <property type="entry name" value="Response_reg"/>
    <property type="match status" value="1"/>
</dbReference>
<evidence type="ECO:0000256" key="1">
    <source>
        <dbReference type="PROSITE-ProRule" id="PRU00169"/>
    </source>
</evidence>
<dbReference type="PANTHER" id="PTHR37299:SF1">
    <property type="entry name" value="STAGE 0 SPORULATION PROTEIN A HOMOLOG"/>
    <property type="match status" value="1"/>
</dbReference>
<dbReference type="Pfam" id="PF04397">
    <property type="entry name" value="LytTR"/>
    <property type="match status" value="1"/>
</dbReference>
<feature type="domain" description="Response regulatory" evidence="2">
    <location>
        <begin position="2"/>
        <end position="117"/>
    </location>
</feature>
<proteinExistence type="predicted"/>
<dbReference type="RefSeq" id="WP_069126135.1">
    <property type="nucleotide sequence ID" value="NZ_CP023483.1"/>
</dbReference>
<dbReference type="GO" id="GO:0003677">
    <property type="term" value="F:DNA binding"/>
    <property type="evidence" value="ECO:0007669"/>
    <property type="project" value="UniProtKB-KW"/>
</dbReference>
<dbReference type="GO" id="GO:0000156">
    <property type="term" value="F:phosphorelay response regulator activity"/>
    <property type="evidence" value="ECO:0007669"/>
    <property type="project" value="InterPro"/>
</dbReference>
<dbReference type="PROSITE" id="PS50110">
    <property type="entry name" value="RESPONSE_REGULATORY"/>
    <property type="match status" value="1"/>
</dbReference>
<dbReference type="SMART" id="SM00448">
    <property type="entry name" value="REC"/>
    <property type="match status" value="1"/>
</dbReference>
<name>A0A1D2LWC3_BROTH</name>
<evidence type="ECO:0000313" key="4">
    <source>
        <dbReference type="EMBL" id="ATF27078.1"/>
    </source>
</evidence>
<dbReference type="AlphaFoldDB" id="A0A1D2LWC3"/>
<dbReference type="InterPro" id="IPR046947">
    <property type="entry name" value="LytR-like"/>
</dbReference>
<feature type="modified residue" description="4-aspartylphosphate" evidence="1">
    <location>
        <position position="54"/>
    </location>
</feature>
<dbReference type="PROSITE" id="PS50930">
    <property type="entry name" value="HTH_LYTTR"/>
    <property type="match status" value="1"/>
</dbReference>
<protein>
    <submittedName>
        <fullName evidence="4">DNA-binding response regulator</fullName>
    </submittedName>
</protein>
<dbReference type="PANTHER" id="PTHR37299">
    <property type="entry name" value="TRANSCRIPTIONAL REGULATOR-RELATED"/>
    <property type="match status" value="1"/>
</dbReference>
<evidence type="ECO:0000259" key="2">
    <source>
        <dbReference type="PROSITE" id="PS50110"/>
    </source>
</evidence>
<sequence>MKVAICDDDPALTEHVNNLLVQYDSTLFETFTYYDSKKLIQQIDTEKFDCYILDIEMDTINGVELATLIRKKGILAPIVFLTSYKEYMEAVFQVQTFDYLLKPLDKKRFFQVLDRLKLYLDKVEDTFIFSINKNKFKLKMSDIVYFEKDKRQVIIHSLNEKYRVYISTNQLLEQLNNDFVQIHASFIINCSYIKELGSNFLLLHYAQESIELSISRRFKNKSHENIVMSMRGKL</sequence>
<dbReference type="OrthoDB" id="9809318at2"/>
<dbReference type="InterPro" id="IPR007492">
    <property type="entry name" value="LytTR_DNA-bd_dom"/>
</dbReference>
<dbReference type="EMBL" id="CP023483">
    <property type="protein sequence ID" value="ATF27078.1"/>
    <property type="molecule type" value="Genomic_DNA"/>
</dbReference>
<evidence type="ECO:0000313" key="5">
    <source>
        <dbReference type="Proteomes" id="UP000243591"/>
    </source>
</evidence>
<keyword evidence="5" id="KW-1185">Reference proteome</keyword>
<accession>A0A1D2LWC3</accession>
<dbReference type="InterPro" id="IPR011006">
    <property type="entry name" value="CheY-like_superfamily"/>
</dbReference>
<gene>
    <name evidence="4" type="ORF">CNY62_12285</name>
</gene>
<dbReference type="KEGG" id="bths:CNY62_12285"/>
<dbReference type="SMART" id="SM00850">
    <property type="entry name" value="LytTR"/>
    <property type="match status" value="1"/>
</dbReference>
<dbReference type="SUPFAM" id="SSF52172">
    <property type="entry name" value="CheY-like"/>
    <property type="match status" value="1"/>
</dbReference>
<keyword evidence="1" id="KW-0597">Phosphoprotein</keyword>
<dbReference type="Gene3D" id="3.40.50.2300">
    <property type="match status" value="1"/>
</dbReference>
<dbReference type="Gene3D" id="2.40.50.1020">
    <property type="entry name" value="LytTr DNA-binding domain"/>
    <property type="match status" value="1"/>
</dbReference>